<sequence length="166" mass="17635">MRLGSFHHRPNNLLAPLAGVPLASLGVADVCLSRSSVSPLEILGVLRSACSVAPPRIFGTTVTVMARPPPPPDPPDPSAPSSSVNHHLLLLTTKPLAMTRPSSAVKLLHCRDLKPCLSSRNEILTAILAGQYFCSGMGFVVGSASRLRSPFPRGFAIPITCWLLRP</sequence>
<gene>
    <name evidence="2" type="ORF">ANE_LOCUS17940</name>
</gene>
<evidence type="ECO:0000256" key="1">
    <source>
        <dbReference type="SAM" id="MobiDB-lite"/>
    </source>
</evidence>
<feature type="region of interest" description="Disordered" evidence="1">
    <location>
        <begin position="64"/>
        <end position="84"/>
    </location>
</feature>
<name>A0A565C1G6_9BRAS</name>
<comment type="caution">
    <text evidence="2">The sequence shown here is derived from an EMBL/GenBank/DDBJ whole genome shotgun (WGS) entry which is preliminary data.</text>
</comment>
<accession>A0A565C1G6</accession>
<dbReference type="AlphaFoldDB" id="A0A565C1G6"/>
<reference evidence="2" key="1">
    <citation type="submission" date="2019-07" db="EMBL/GenBank/DDBJ databases">
        <authorList>
            <person name="Dittberner H."/>
        </authorList>
    </citation>
    <scope>NUCLEOTIDE SEQUENCE [LARGE SCALE GENOMIC DNA]</scope>
</reference>
<keyword evidence="3" id="KW-1185">Reference proteome</keyword>
<dbReference type="EMBL" id="CABITT030000006">
    <property type="protein sequence ID" value="VVB07496.1"/>
    <property type="molecule type" value="Genomic_DNA"/>
</dbReference>
<dbReference type="Proteomes" id="UP000489600">
    <property type="component" value="Unassembled WGS sequence"/>
</dbReference>
<evidence type="ECO:0000313" key="3">
    <source>
        <dbReference type="Proteomes" id="UP000489600"/>
    </source>
</evidence>
<feature type="compositionally biased region" description="Pro residues" evidence="1">
    <location>
        <begin position="67"/>
        <end position="78"/>
    </location>
</feature>
<organism evidence="2 3">
    <name type="scientific">Arabis nemorensis</name>
    <dbReference type="NCBI Taxonomy" id="586526"/>
    <lineage>
        <taxon>Eukaryota</taxon>
        <taxon>Viridiplantae</taxon>
        <taxon>Streptophyta</taxon>
        <taxon>Embryophyta</taxon>
        <taxon>Tracheophyta</taxon>
        <taxon>Spermatophyta</taxon>
        <taxon>Magnoliopsida</taxon>
        <taxon>eudicotyledons</taxon>
        <taxon>Gunneridae</taxon>
        <taxon>Pentapetalae</taxon>
        <taxon>rosids</taxon>
        <taxon>malvids</taxon>
        <taxon>Brassicales</taxon>
        <taxon>Brassicaceae</taxon>
        <taxon>Arabideae</taxon>
        <taxon>Arabis</taxon>
    </lineage>
</organism>
<protein>
    <submittedName>
        <fullName evidence="2">Uncharacterized protein</fullName>
    </submittedName>
</protein>
<evidence type="ECO:0000313" key="2">
    <source>
        <dbReference type="EMBL" id="VVB07496.1"/>
    </source>
</evidence>
<proteinExistence type="predicted"/>